<dbReference type="Proteomes" id="UP000308713">
    <property type="component" value="Unassembled WGS sequence"/>
</dbReference>
<organism evidence="1 2">
    <name type="scientific">Allotamlana fucoidanivorans</name>
    <dbReference type="NCBI Taxonomy" id="2583814"/>
    <lineage>
        <taxon>Bacteria</taxon>
        <taxon>Pseudomonadati</taxon>
        <taxon>Bacteroidota</taxon>
        <taxon>Flavobacteriia</taxon>
        <taxon>Flavobacteriales</taxon>
        <taxon>Flavobacteriaceae</taxon>
        <taxon>Allotamlana</taxon>
    </lineage>
</organism>
<comment type="caution">
    <text evidence="1">The sequence shown here is derived from an EMBL/GenBank/DDBJ whole genome shotgun (WGS) entry which is preliminary data.</text>
</comment>
<dbReference type="AlphaFoldDB" id="A0A5C4SJP5"/>
<dbReference type="RefSeq" id="WP_139696882.1">
    <property type="nucleotide sequence ID" value="NZ_CP074074.1"/>
</dbReference>
<protein>
    <submittedName>
        <fullName evidence="1">Uncharacterized protein</fullName>
    </submittedName>
</protein>
<dbReference type="OrthoDB" id="1493159at2"/>
<dbReference type="EMBL" id="VDCS01000008">
    <property type="protein sequence ID" value="TNJ44136.1"/>
    <property type="molecule type" value="Genomic_DNA"/>
</dbReference>
<gene>
    <name evidence="1" type="ORF">FGF67_08875</name>
</gene>
<reference evidence="1 2" key="1">
    <citation type="submission" date="2019-05" db="EMBL/GenBank/DDBJ databases">
        <title>Tamlana fucoidanivorans sp. nov., isolated from the surface of algae collected from Fujian province in China.</title>
        <authorList>
            <person name="Li J."/>
        </authorList>
    </citation>
    <scope>NUCLEOTIDE SEQUENCE [LARGE SCALE GENOMIC DNA]</scope>
    <source>
        <strain evidence="1 2">CW2-9</strain>
    </source>
</reference>
<evidence type="ECO:0000313" key="2">
    <source>
        <dbReference type="Proteomes" id="UP000308713"/>
    </source>
</evidence>
<dbReference type="PROSITE" id="PS51257">
    <property type="entry name" value="PROKAR_LIPOPROTEIN"/>
    <property type="match status" value="1"/>
</dbReference>
<proteinExistence type="predicted"/>
<sequence length="142" mass="15780">MKRVLTLFLIGITFLSCSNDDDDNEDSTNCDFKTIISATQYENAPSDELTINSLEINGNCMTINFSAGGCNGNTWEVELIDSGATLKSYPPQRNLRLSLKNEELCEAYITKELTFDISNLQDGGGKVQLNVINSDKSILYEY</sequence>
<name>A0A5C4SJP5_9FLAO</name>
<keyword evidence="2" id="KW-1185">Reference proteome</keyword>
<evidence type="ECO:0000313" key="1">
    <source>
        <dbReference type="EMBL" id="TNJ44136.1"/>
    </source>
</evidence>
<accession>A0A5C4SJP5</accession>